<dbReference type="PANTHER" id="PTHR23514:SF13">
    <property type="entry name" value="INNER MEMBRANE PROTEIN YBJJ"/>
    <property type="match status" value="1"/>
</dbReference>
<keyword evidence="3 5" id="KW-1133">Transmembrane helix</keyword>
<keyword evidence="4 5" id="KW-0472">Membrane</keyword>
<evidence type="ECO:0000313" key="7">
    <source>
        <dbReference type="EMBL" id="KTR86331.1"/>
    </source>
</evidence>
<feature type="transmembrane region" description="Helical" evidence="5">
    <location>
        <begin position="134"/>
        <end position="157"/>
    </location>
</feature>
<feature type="domain" description="Major facilitator superfamily (MFS) profile" evidence="6">
    <location>
        <begin position="8"/>
        <end position="389"/>
    </location>
</feature>
<dbReference type="Proteomes" id="UP000070810">
    <property type="component" value="Unassembled WGS sequence"/>
</dbReference>
<dbReference type="InterPro" id="IPR036259">
    <property type="entry name" value="MFS_trans_sf"/>
</dbReference>
<dbReference type="OrthoDB" id="9809599at2"/>
<comment type="subcellular location">
    <subcellularLocation>
        <location evidence="1">Cell membrane</location>
        <topology evidence="1">Multi-pass membrane protein</topology>
    </subcellularLocation>
</comment>
<feature type="transmembrane region" description="Helical" evidence="5">
    <location>
        <begin position="163"/>
        <end position="186"/>
    </location>
</feature>
<keyword evidence="8" id="KW-1185">Reference proteome</keyword>
<feature type="transmembrane region" description="Helical" evidence="5">
    <location>
        <begin position="73"/>
        <end position="89"/>
    </location>
</feature>
<feature type="transmembrane region" description="Helical" evidence="5">
    <location>
        <begin position="363"/>
        <end position="385"/>
    </location>
</feature>
<dbReference type="RefSeq" id="WP_058593533.1">
    <property type="nucleotide sequence ID" value="NZ_LDRK01000024.1"/>
</dbReference>
<dbReference type="InterPro" id="IPR051788">
    <property type="entry name" value="MFS_Transporter"/>
</dbReference>
<feature type="transmembrane region" description="Helical" evidence="5">
    <location>
        <begin position="336"/>
        <end position="357"/>
    </location>
</feature>
<dbReference type="Gene3D" id="1.20.1250.20">
    <property type="entry name" value="MFS general substrate transporter like domains"/>
    <property type="match status" value="2"/>
</dbReference>
<dbReference type="SUPFAM" id="SSF103473">
    <property type="entry name" value="MFS general substrate transporter"/>
    <property type="match status" value="1"/>
</dbReference>
<dbReference type="CDD" id="cd17393">
    <property type="entry name" value="MFS_MosC_like"/>
    <property type="match status" value="1"/>
</dbReference>
<protein>
    <submittedName>
        <fullName evidence="7">Membrane protein</fullName>
    </submittedName>
</protein>
<dbReference type="PANTHER" id="PTHR23514">
    <property type="entry name" value="BYPASS OF STOP CODON PROTEIN 6"/>
    <property type="match status" value="1"/>
</dbReference>
<reference evidence="7 8" key="1">
    <citation type="journal article" date="2016" name="Front. Microbiol.">
        <title>Genomic Resource of Rice Seed Associated Bacteria.</title>
        <authorList>
            <person name="Midha S."/>
            <person name="Bansal K."/>
            <person name="Sharma S."/>
            <person name="Kumar N."/>
            <person name="Patil P.P."/>
            <person name="Chaudhry V."/>
            <person name="Patil P.B."/>
        </authorList>
    </citation>
    <scope>NUCLEOTIDE SEQUENCE [LARGE SCALE GENOMIC DNA]</scope>
    <source>
        <strain evidence="7 8">NS354</strain>
    </source>
</reference>
<organism evidence="7 8">
    <name type="scientific">Leucobacter chromiiresistens</name>
    <dbReference type="NCBI Taxonomy" id="1079994"/>
    <lineage>
        <taxon>Bacteria</taxon>
        <taxon>Bacillati</taxon>
        <taxon>Actinomycetota</taxon>
        <taxon>Actinomycetes</taxon>
        <taxon>Micrococcales</taxon>
        <taxon>Microbacteriaceae</taxon>
        <taxon>Leucobacter</taxon>
    </lineage>
</organism>
<accession>A0A147EP65</accession>
<dbReference type="AlphaFoldDB" id="A0A147EP65"/>
<feature type="transmembrane region" description="Helical" evidence="5">
    <location>
        <begin position="95"/>
        <end position="113"/>
    </location>
</feature>
<feature type="transmembrane region" description="Helical" evidence="5">
    <location>
        <begin position="246"/>
        <end position="266"/>
    </location>
</feature>
<keyword evidence="2 5" id="KW-0812">Transmembrane</keyword>
<dbReference type="EMBL" id="LDRK01000024">
    <property type="protein sequence ID" value="KTR86331.1"/>
    <property type="molecule type" value="Genomic_DNA"/>
</dbReference>
<proteinExistence type="predicted"/>
<feature type="transmembrane region" description="Helical" evidence="5">
    <location>
        <begin position="207"/>
        <end position="226"/>
    </location>
</feature>
<feature type="transmembrane region" description="Helical" evidence="5">
    <location>
        <begin position="303"/>
        <end position="324"/>
    </location>
</feature>
<evidence type="ECO:0000256" key="5">
    <source>
        <dbReference type="SAM" id="Phobius"/>
    </source>
</evidence>
<gene>
    <name evidence="7" type="ORF">NS354_05235</name>
</gene>
<feature type="transmembrane region" description="Helical" evidence="5">
    <location>
        <begin position="278"/>
        <end position="297"/>
    </location>
</feature>
<name>A0A147EP65_9MICO</name>
<evidence type="ECO:0000313" key="8">
    <source>
        <dbReference type="Proteomes" id="UP000070810"/>
    </source>
</evidence>
<feature type="transmembrane region" description="Helical" evidence="5">
    <location>
        <begin position="48"/>
        <end position="66"/>
    </location>
</feature>
<evidence type="ECO:0000256" key="1">
    <source>
        <dbReference type="ARBA" id="ARBA00004651"/>
    </source>
</evidence>
<dbReference type="InterPro" id="IPR011701">
    <property type="entry name" value="MFS"/>
</dbReference>
<dbReference type="InterPro" id="IPR020846">
    <property type="entry name" value="MFS_dom"/>
</dbReference>
<sequence>MHATLTRRRLALFALFFIPGVTIASWVTRTPAIRDLLQLSTAEMGLVLFGLSAGSMIGILSSGPLVARFGARPLIFVGTLGVILSMPTIGSGSAIGAPLVVTAGLFMFGLGMGGSEIAMNVEGADIERGFGRPVLPALHGFFSLGTVVGATAGIGFTALAVPVVWHLGAVGAIATAALIAAIPHVPPGVGIAQRDADTRSGRGRLRSALDGRLILIGVVVLAMAFAEGTANDWLPLVMVDGHGLDPAFGSAVYAVFAASMTVGRFAGGPFIERFGRPAVLCASAVSGVVGLAIVIFVDHQVAAGAAVILWGLGASLGFPVALSVAGASGQDPATRVAIVATVGYVAFLVGPPLLGFIGEHAGLRTALLAPLALMAVAILLAPRVAERRSVERREETPTA</sequence>
<dbReference type="PROSITE" id="PS50850">
    <property type="entry name" value="MFS"/>
    <property type="match status" value="1"/>
</dbReference>
<evidence type="ECO:0000256" key="3">
    <source>
        <dbReference type="ARBA" id="ARBA00022989"/>
    </source>
</evidence>
<evidence type="ECO:0000256" key="2">
    <source>
        <dbReference type="ARBA" id="ARBA00022692"/>
    </source>
</evidence>
<comment type="caution">
    <text evidence="7">The sequence shown here is derived from an EMBL/GenBank/DDBJ whole genome shotgun (WGS) entry which is preliminary data.</text>
</comment>
<dbReference type="PATRIC" id="fig|1079994.3.peg.1133"/>
<dbReference type="GO" id="GO:0005886">
    <property type="term" value="C:plasma membrane"/>
    <property type="evidence" value="ECO:0007669"/>
    <property type="project" value="UniProtKB-SubCell"/>
</dbReference>
<evidence type="ECO:0000256" key="4">
    <source>
        <dbReference type="ARBA" id="ARBA00023136"/>
    </source>
</evidence>
<evidence type="ECO:0000259" key="6">
    <source>
        <dbReference type="PROSITE" id="PS50850"/>
    </source>
</evidence>
<dbReference type="GO" id="GO:0022857">
    <property type="term" value="F:transmembrane transporter activity"/>
    <property type="evidence" value="ECO:0007669"/>
    <property type="project" value="InterPro"/>
</dbReference>
<dbReference type="Pfam" id="PF07690">
    <property type="entry name" value="MFS_1"/>
    <property type="match status" value="1"/>
</dbReference>